<keyword evidence="4" id="KW-0547">Nucleotide-binding</keyword>
<keyword evidence="7" id="KW-0472">Membrane</keyword>
<comment type="caution">
    <text evidence="11">The sequence shown here is derived from an EMBL/GenBank/DDBJ whole genome shotgun (WGS) entry which is preliminary data.</text>
</comment>
<dbReference type="GO" id="GO:1900753">
    <property type="term" value="P:doxorubicin transport"/>
    <property type="evidence" value="ECO:0007669"/>
    <property type="project" value="InterPro"/>
</dbReference>
<keyword evidence="8" id="KW-0046">Antibiotic resistance</keyword>
<evidence type="ECO:0000313" key="11">
    <source>
        <dbReference type="EMBL" id="TCP48535.1"/>
    </source>
</evidence>
<evidence type="ECO:0000256" key="1">
    <source>
        <dbReference type="ARBA" id="ARBA00004413"/>
    </source>
</evidence>
<dbReference type="Pfam" id="PF00005">
    <property type="entry name" value="ABC_tran"/>
    <property type="match status" value="1"/>
</dbReference>
<dbReference type="AlphaFoldDB" id="A0A4R2QN96"/>
<dbReference type="Proteomes" id="UP000294911">
    <property type="component" value="Unassembled WGS sequence"/>
</dbReference>
<sequence>MTDTMIEANGVGKTFDELSALTDVDLTVRKGEIVGLLGHNGAGKTTLVNILTTMLPPSTGSARVAGFDVVRAGHEVRRRIGLTGQFASVDEQLSGRDNLVLIARLLGASRRQARTRADELLETFELTASAQRQAKNYSGGMRRRLDLAASLVGQPDVLFLDEPTTGLDPVSRIGLWEVLERLVDEGTTVLLTTQYLDEADRLADAITVLSDGRVIASGTAAQLKADVGKRAVHLALSEPDRAADALHTLRSAGLNPAQDTAAGELTIPVTASTDLTIVVRALDEAAIDVTHIALSEPTLDDVYLALAKSTA</sequence>
<organism evidence="11 12">
    <name type="scientific">Tamaricihabitans halophyticus</name>
    <dbReference type="NCBI Taxonomy" id="1262583"/>
    <lineage>
        <taxon>Bacteria</taxon>
        <taxon>Bacillati</taxon>
        <taxon>Actinomycetota</taxon>
        <taxon>Actinomycetes</taxon>
        <taxon>Pseudonocardiales</taxon>
        <taxon>Pseudonocardiaceae</taxon>
        <taxon>Tamaricihabitans</taxon>
    </lineage>
</organism>
<protein>
    <submittedName>
        <fullName evidence="11">ABC-2 type transport system ATP-binding protein</fullName>
    </submittedName>
</protein>
<dbReference type="PROSITE" id="PS00211">
    <property type="entry name" value="ABC_TRANSPORTER_1"/>
    <property type="match status" value="1"/>
</dbReference>
<evidence type="ECO:0000256" key="3">
    <source>
        <dbReference type="ARBA" id="ARBA00022475"/>
    </source>
</evidence>
<dbReference type="InterPro" id="IPR027417">
    <property type="entry name" value="P-loop_NTPase"/>
</dbReference>
<evidence type="ECO:0000256" key="5">
    <source>
        <dbReference type="ARBA" id="ARBA00022840"/>
    </source>
</evidence>
<keyword evidence="3" id="KW-1003">Cell membrane</keyword>
<dbReference type="SUPFAM" id="SSF52540">
    <property type="entry name" value="P-loop containing nucleoside triphosphate hydrolases"/>
    <property type="match status" value="1"/>
</dbReference>
<comment type="subcellular location">
    <subcellularLocation>
        <location evidence="1">Cell membrane</location>
        <topology evidence="1">Peripheral membrane protein</topology>
        <orientation evidence="1">Cytoplasmic side</orientation>
    </subcellularLocation>
</comment>
<dbReference type="EMBL" id="SLXQ01000010">
    <property type="protein sequence ID" value="TCP48535.1"/>
    <property type="molecule type" value="Genomic_DNA"/>
</dbReference>
<dbReference type="GO" id="GO:0005524">
    <property type="term" value="F:ATP binding"/>
    <property type="evidence" value="ECO:0007669"/>
    <property type="project" value="UniProtKB-KW"/>
</dbReference>
<evidence type="ECO:0000256" key="7">
    <source>
        <dbReference type="ARBA" id="ARBA00023136"/>
    </source>
</evidence>
<dbReference type="NCBIfam" id="TIGR01188">
    <property type="entry name" value="drrA"/>
    <property type="match status" value="1"/>
</dbReference>
<evidence type="ECO:0000256" key="8">
    <source>
        <dbReference type="ARBA" id="ARBA00023251"/>
    </source>
</evidence>
<dbReference type="PANTHER" id="PTHR42711:SF19">
    <property type="entry name" value="DOXORUBICIN RESISTANCE ATP-BINDING PROTEIN DRRA"/>
    <property type="match status" value="1"/>
</dbReference>
<dbReference type="OrthoDB" id="9804819at2"/>
<dbReference type="PANTHER" id="PTHR42711">
    <property type="entry name" value="ABC TRANSPORTER ATP-BINDING PROTEIN"/>
    <property type="match status" value="1"/>
</dbReference>
<dbReference type="InterPro" id="IPR017871">
    <property type="entry name" value="ABC_transporter-like_CS"/>
</dbReference>
<dbReference type="PROSITE" id="PS50893">
    <property type="entry name" value="ABC_TRANSPORTER_2"/>
    <property type="match status" value="1"/>
</dbReference>
<evidence type="ECO:0000256" key="9">
    <source>
        <dbReference type="ARBA" id="ARBA00049985"/>
    </source>
</evidence>
<dbReference type="InterPro" id="IPR003593">
    <property type="entry name" value="AAA+_ATPase"/>
</dbReference>
<dbReference type="InterPro" id="IPR003439">
    <property type="entry name" value="ABC_transporter-like_ATP-bd"/>
</dbReference>
<name>A0A4R2QN96_9PSEU</name>
<comment type="similarity">
    <text evidence="9">Belongs to the ABC transporter superfamily. Drug exporter-1 (DrugE1) (TC 3.A.1.105) family.</text>
</comment>
<dbReference type="Gene3D" id="3.40.50.300">
    <property type="entry name" value="P-loop containing nucleotide triphosphate hydrolases"/>
    <property type="match status" value="1"/>
</dbReference>
<keyword evidence="2" id="KW-0813">Transport</keyword>
<evidence type="ECO:0000256" key="2">
    <source>
        <dbReference type="ARBA" id="ARBA00022448"/>
    </source>
</evidence>
<dbReference type="SMART" id="SM00382">
    <property type="entry name" value="AAA"/>
    <property type="match status" value="1"/>
</dbReference>
<accession>A0A4R2QN96</accession>
<dbReference type="GO" id="GO:0046677">
    <property type="term" value="P:response to antibiotic"/>
    <property type="evidence" value="ECO:0007669"/>
    <property type="project" value="UniProtKB-KW"/>
</dbReference>
<dbReference type="RefSeq" id="WP_132878813.1">
    <property type="nucleotide sequence ID" value="NZ_SLXQ01000010.1"/>
</dbReference>
<dbReference type="InterPro" id="IPR050763">
    <property type="entry name" value="ABC_transporter_ATP-binding"/>
</dbReference>
<dbReference type="GO" id="GO:0016887">
    <property type="term" value="F:ATP hydrolysis activity"/>
    <property type="evidence" value="ECO:0007669"/>
    <property type="project" value="InterPro"/>
</dbReference>
<proteinExistence type="inferred from homology"/>
<dbReference type="InterPro" id="IPR005894">
    <property type="entry name" value="DrrA"/>
</dbReference>
<dbReference type="GO" id="GO:0043215">
    <property type="term" value="P:daunorubicin transport"/>
    <property type="evidence" value="ECO:0007669"/>
    <property type="project" value="InterPro"/>
</dbReference>
<gene>
    <name evidence="11" type="ORF">EV191_11093</name>
</gene>
<evidence type="ECO:0000256" key="4">
    <source>
        <dbReference type="ARBA" id="ARBA00022741"/>
    </source>
</evidence>
<keyword evidence="6" id="KW-1278">Translocase</keyword>
<feature type="domain" description="ABC transporter" evidence="10">
    <location>
        <begin position="6"/>
        <end position="236"/>
    </location>
</feature>
<evidence type="ECO:0000259" key="10">
    <source>
        <dbReference type="PROSITE" id="PS50893"/>
    </source>
</evidence>
<evidence type="ECO:0000313" key="12">
    <source>
        <dbReference type="Proteomes" id="UP000294911"/>
    </source>
</evidence>
<keyword evidence="5 11" id="KW-0067">ATP-binding</keyword>
<keyword evidence="12" id="KW-1185">Reference proteome</keyword>
<dbReference type="GO" id="GO:0005886">
    <property type="term" value="C:plasma membrane"/>
    <property type="evidence" value="ECO:0007669"/>
    <property type="project" value="UniProtKB-SubCell"/>
</dbReference>
<evidence type="ECO:0000256" key="6">
    <source>
        <dbReference type="ARBA" id="ARBA00022967"/>
    </source>
</evidence>
<reference evidence="11 12" key="1">
    <citation type="submission" date="2019-03" db="EMBL/GenBank/DDBJ databases">
        <title>Genomic Encyclopedia of Type Strains, Phase IV (KMG-IV): sequencing the most valuable type-strain genomes for metagenomic binning, comparative biology and taxonomic classification.</title>
        <authorList>
            <person name="Goeker M."/>
        </authorList>
    </citation>
    <scope>NUCLEOTIDE SEQUENCE [LARGE SCALE GENOMIC DNA]</scope>
    <source>
        <strain evidence="11 12">DSM 45765</strain>
    </source>
</reference>